<dbReference type="Proteomes" id="UP000078316">
    <property type="component" value="Unassembled WGS sequence"/>
</dbReference>
<proteinExistence type="predicted"/>
<dbReference type="Gene3D" id="1.10.260.40">
    <property type="entry name" value="lambda repressor-like DNA-binding domains"/>
    <property type="match status" value="1"/>
</dbReference>
<dbReference type="STRING" id="427683.A5481_12945"/>
<dbReference type="InterPro" id="IPR010982">
    <property type="entry name" value="Lambda_DNA-bd_dom_sf"/>
</dbReference>
<organism evidence="2 3">
    <name type="scientific">Methylobacterium platani</name>
    <dbReference type="NCBI Taxonomy" id="427683"/>
    <lineage>
        <taxon>Bacteria</taxon>
        <taxon>Pseudomonadati</taxon>
        <taxon>Pseudomonadota</taxon>
        <taxon>Alphaproteobacteria</taxon>
        <taxon>Hyphomicrobiales</taxon>
        <taxon>Methylobacteriaceae</taxon>
        <taxon>Methylobacterium</taxon>
    </lineage>
</organism>
<dbReference type="Pfam" id="PF13560">
    <property type="entry name" value="HTH_31"/>
    <property type="match status" value="1"/>
</dbReference>
<protein>
    <recommendedName>
        <fullName evidence="1">HTH cro/C1-type domain-containing protein</fullName>
    </recommendedName>
</protein>
<evidence type="ECO:0000313" key="2">
    <source>
        <dbReference type="EMBL" id="OAS24640.1"/>
    </source>
</evidence>
<dbReference type="InterPro" id="IPR001387">
    <property type="entry name" value="Cro/C1-type_HTH"/>
</dbReference>
<name>A0A179SDS4_9HYPH</name>
<gene>
    <name evidence="2" type="ORF">A5481_12945</name>
</gene>
<dbReference type="AlphaFoldDB" id="A0A179SDS4"/>
<dbReference type="CDD" id="cd00093">
    <property type="entry name" value="HTH_XRE"/>
    <property type="match status" value="1"/>
</dbReference>
<evidence type="ECO:0000259" key="1">
    <source>
        <dbReference type="PROSITE" id="PS50943"/>
    </source>
</evidence>
<comment type="caution">
    <text evidence="2">The sequence shown here is derived from an EMBL/GenBank/DDBJ whole genome shotgun (WGS) entry which is preliminary data.</text>
</comment>
<sequence length="147" mass="16222">MPYHYVESGLDNVHLENGFHVLETIHGTAVSIEDVHGLHAAIGRCLIDVATPLTGAELRFLRIEMELSQRALAGLLGTTEQTLRRYEKARSQAVPGPVDHLLRALYADYAGGDGSVRRMVERLAGLEPRPRTDLRLRETGQGWTLAA</sequence>
<dbReference type="EMBL" id="LWHQ01000022">
    <property type="protein sequence ID" value="OAS24640.1"/>
    <property type="molecule type" value="Genomic_DNA"/>
</dbReference>
<feature type="domain" description="HTH cro/C1-type" evidence="1">
    <location>
        <begin position="58"/>
        <end position="91"/>
    </location>
</feature>
<dbReference type="SUPFAM" id="SSF47413">
    <property type="entry name" value="lambda repressor-like DNA-binding domains"/>
    <property type="match status" value="1"/>
</dbReference>
<accession>A0A179SDS4</accession>
<reference evidence="2 3" key="1">
    <citation type="submission" date="2016-04" db="EMBL/GenBank/DDBJ databases">
        <authorList>
            <person name="Evans L.H."/>
            <person name="Alamgir A."/>
            <person name="Owens N."/>
            <person name="Weber N.D."/>
            <person name="Virtaneva K."/>
            <person name="Barbian K."/>
            <person name="Babar A."/>
            <person name="Rosenke K."/>
        </authorList>
    </citation>
    <scope>NUCLEOTIDE SEQUENCE [LARGE SCALE GENOMIC DNA]</scope>
    <source>
        <strain evidence="2 3">PMB02</strain>
    </source>
</reference>
<evidence type="ECO:0000313" key="3">
    <source>
        <dbReference type="Proteomes" id="UP000078316"/>
    </source>
</evidence>
<dbReference type="RefSeq" id="WP_048436318.1">
    <property type="nucleotide sequence ID" value="NZ_LWHQ01000022.1"/>
</dbReference>
<dbReference type="GO" id="GO:0003677">
    <property type="term" value="F:DNA binding"/>
    <property type="evidence" value="ECO:0007669"/>
    <property type="project" value="InterPro"/>
</dbReference>
<dbReference type="PROSITE" id="PS50943">
    <property type="entry name" value="HTH_CROC1"/>
    <property type="match status" value="1"/>
</dbReference>